<name>A0A9P5WW32_9AGAR</name>
<reference evidence="1" key="1">
    <citation type="submission" date="2020-11" db="EMBL/GenBank/DDBJ databases">
        <authorList>
            <consortium name="DOE Joint Genome Institute"/>
            <person name="Ahrendt S."/>
            <person name="Riley R."/>
            <person name="Andreopoulos W."/>
            <person name="Labutti K."/>
            <person name="Pangilinan J."/>
            <person name="Ruiz-Duenas F.J."/>
            <person name="Barrasa J.M."/>
            <person name="Sanchez-Garcia M."/>
            <person name="Camarero S."/>
            <person name="Miyauchi S."/>
            <person name="Serrano A."/>
            <person name="Linde D."/>
            <person name="Babiker R."/>
            <person name="Drula E."/>
            <person name="Ayuso-Fernandez I."/>
            <person name="Pacheco R."/>
            <person name="Padilla G."/>
            <person name="Ferreira P."/>
            <person name="Barriuso J."/>
            <person name="Kellner H."/>
            <person name="Castanera R."/>
            <person name="Alfaro M."/>
            <person name="Ramirez L."/>
            <person name="Pisabarro A.G."/>
            <person name="Kuo A."/>
            <person name="Tritt A."/>
            <person name="Lipzen A."/>
            <person name="He G."/>
            <person name="Yan M."/>
            <person name="Ng V."/>
            <person name="Cullen D."/>
            <person name="Martin F."/>
            <person name="Rosso M.-N."/>
            <person name="Henrissat B."/>
            <person name="Hibbett D."/>
            <person name="Martinez A.T."/>
            <person name="Grigoriev I.V."/>
        </authorList>
    </citation>
    <scope>NUCLEOTIDE SEQUENCE</scope>
    <source>
        <strain evidence="1">MF-IS2</strain>
    </source>
</reference>
<proteinExistence type="predicted"/>
<dbReference type="Proteomes" id="UP000807342">
    <property type="component" value="Unassembled WGS sequence"/>
</dbReference>
<dbReference type="EMBL" id="MU153647">
    <property type="protein sequence ID" value="KAF9439693.1"/>
    <property type="molecule type" value="Genomic_DNA"/>
</dbReference>
<evidence type="ECO:0000313" key="1">
    <source>
        <dbReference type="EMBL" id="KAF9439693.1"/>
    </source>
</evidence>
<dbReference type="OrthoDB" id="3257613at2759"/>
<feature type="non-terminal residue" evidence="1">
    <location>
        <position position="1"/>
    </location>
</feature>
<comment type="caution">
    <text evidence="1">The sequence shown here is derived from an EMBL/GenBank/DDBJ whole genome shotgun (WGS) entry which is preliminary data.</text>
</comment>
<keyword evidence="2" id="KW-1185">Reference proteome</keyword>
<dbReference type="InterPro" id="IPR040521">
    <property type="entry name" value="KDZ"/>
</dbReference>
<accession>A0A9P5WW32</accession>
<organism evidence="1 2">
    <name type="scientific">Macrolepiota fuliginosa MF-IS2</name>
    <dbReference type="NCBI Taxonomy" id="1400762"/>
    <lineage>
        <taxon>Eukaryota</taxon>
        <taxon>Fungi</taxon>
        <taxon>Dikarya</taxon>
        <taxon>Basidiomycota</taxon>
        <taxon>Agaricomycotina</taxon>
        <taxon>Agaricomycetes</taxon>
        <taxon>Agaricomycetidae</taxon>
        <taxon>Agaricales</taxon>
        <taxon>Agaricineae</taxon>
        <taxon>Agaricaceae</taxon>
        <taxon>Macrolepiota</taxon>
    </lineage>
</organism>
<gene>
    <name evidence="1" type="ORF">P691DRAFT_690049</name>
</gene>
<evidence type="ECO:0000313" key="2">
    <source>
        <dbReference type="Proteomes" id="UP000807342"/>
    </source>
</evidence>
<protein>
    <submittedName>
        <fullName evidence="1">Uncharacterized protein</fullName>
    </submittedName>
</protein>
<dbReference type="Pfam" id="PF18758">
    <property type="entry name" value="KDZ"/>
    <property type="match status" value="1"/>
</dbReference>
<dbReference type="AlphaFoldDB" id="A0A9P5WW32"/>
<sequence length="120" mass="13825">IYMLFISADGNFCLQHKRKNNNPLDKALNTSNAYFVANNKYQEYLKFVSNKLDMSDFIDMNVSLMYIYIQNSICAKLKMVWQQEKSKFKDTVITGVVAIQCTCHGFYLPQGMVDLNKGEA</sequence>